<dbReference type="InterPro" id="IPR044925">
    <property type="entry name" value="His-Me_finger_sf"/>
</dbReference>
<accession>A0A7H8NIP0</accession>
<evidence type="ECO:0000313" key="2">
    <source>
        <dbReference type="EMBL" id="QKW54447.1"/>
    </source>
</evidence>
<proteinExistence type="predicted"/>
<name>A0A7H8NIP0_9ACTN</name>
<reference evidence="2 3" key="1">
    <citation type="submission" date="2020-06" db="EMBL/GenBank/DDBJ databases">
        <title>Genome mining for natural products.</title>
        <authorList>
            <person name="Zhang B."/>
            <person name="Shi J."/>
            <person name="Ge H."/>
        </authorList>
    </citation>
    <scope>NUCLEOTIDE SEQUENCE [LARGE SCALE GENOMIC DNA]</scope>
    <source>
        <strain evidence="2 3">NA00687</strain>
    </source>
</reference>
<protein>
    <submittedName>
        <fullName evidence="2">HNH endonuclease</fullName>
    </submittedName>
</protein>
<gene>
    <name evidence="2" type="ORF">HUT08_11790</name>
</gene>
<evidence type="ECO:0000259" key="1">
    <source>
        <dbReference type="SMART" id="SM00507"/>
    </source>
</evidence>
<dbReference type="Proteomes" id="UP000509303">
    <property type="component" value="Chromosome"/>
</dbReference>
<evidence type="ECO:0000313" key="3">
    <source>
        <dbReference type="Proteomes" id="UP000509303"/>
    </source>
</evidence>
<feature type="domain" description="HNH nuclease" evidence="1">
    <location>
        <begin position="198"/>
        <end position="242"/>
    </location>
</feature>
<dbReference type="GO" id="GO:0004519">
    <property type="term" value="F:endonuclease activity"/>
    <property type="evidence" value="ECO:0007669"/>
    <property type="project" value="UniProtKB-KW"/>
</dbReference>
<dbReference type="InterPro" id="IPR003615">
    <property type="entry name" value="HNH_nuc"/>
</dbReference>
<dbReference type="SMART" id="SM00507">
    <property type="entry name" value="HNHc"/>
    <property type="match status" value="1"/>
</dbReference>
<dbReference type="CDD" id="cd00085">
    <property type="entry name" value="HNHc"/>
    <property type="match status" value="1"/>
</dbReference>
<dbReference type="EMBL" id="CP054929">
    <property type="protein sequence ID" value="QKW54447.1"/>
    <property type="molecule type" value="Genomic_DNA"/>
</dbReference>
<dbReference type="Pfam" id="PF13392">
    <property type="entry name" value="HNH_3"/>
    <property type="match status" value="1"/>
</dbReference>
<sequence length="272" mass="29586">MLRRLGTPVGSGPRRYLRQRLEHYGIDTAHFLDEPLPPRPPMSYPREVLEEAAANSQDMRGMLAYLGVPPYDSAYDYLHRKLRRLQIDVSHFTGRRAAGPRVIARDALREAVATSHSSAGVLRALGLPPTGANRTLLKRSLAAHAISTAHFVGQGHQPAGPPRTRQSATQILRVLPAGSARTGTALLRRALDERGVPRVCAACATGDVWQGRRLVLEVDHINGDRLDNRIGNLRYLCPSCHSQTSGFARSAPPSTAAQGDAVKYRAGPYPSG</sequence>
<keyword evidence="2" id="KW-0378">Hydrolase</keyword>
<organism evidence="2 3">
    <name type="scientific">Streptomyces buecherae</name>
    <dbReference type="NCBI Taxonomy" id="2763006"/>
    <lineage>
        <taxon>Bacteria</taxon>
        <taxon>Bacillati</taxon>
        <taxon>Actinomycetota</taxon>
        <taxon>Actinomycetes</taxon>
        <taxon>Kitasatosporales</taxon>
        <taxon>Streptomycetaceae</taxon>
        <taxon>Streptomyces</taxon>
    </lineage>
</organism>
<keyword evidence="2" id="KW-0540">Nuclease</keyword>
<keyword evidence="2" id="KW-0255">Endonuclease</keyword>
<keyword evidence="3" id="KW-1185">Reference proteome</keyword>
<dbReference type="SUPFAM" id="SSF54060">
    <property type="entry name" value="His-Me finger endonucleases"/>
    <property type="match status" value="1"/>
</dbReference>
<dbReference type="AlphaFoldDB" id="A0A7H8NIP0"/>